<dbReference type="InterPro" id="IPR001888">
    <property type="entry name" value="Transposase_1"/>
</dbReference>
<sequence>MQWKHGTSPCPKIQKFHNRRQDMLMLFFDAEGLLLCHFMGREESVTSARYSKILRTELHRVVKNKRPGRLREGVILLHDIARPHTVRHTMDTIRDLR</sequence>
<keyword evidence="2" id="KW-1185">Reference proteome</keyword>
<dbReference type="InterPro" id="IPR052709">
    <property type="entry name" value="Transposase-MT_Hybrid"/>
</dbReference>
<comment type="caution">
    <text evidence="1">The sequence shown here is derived from an EMBL/GenBank/DDBJ whole genome shotgun (WGS) entry which is preliminary data.</text>
</comment>
<accession>A0ABQ8TGT5</accession>
<gene>
    <name evidence="1" type="ORF">ANN_06698</name>
</gene>
<name>A0ABQ8TGT5_PERAM</name>
<evidence type="ECO:0000313" key="1">
    <source>
        <dbReference type="EMBL" id="KAJ4444900.1"/>
    </source>
</evidence>
<dbReference type="InterPro" id="IPR036397">
    <property type="entry name" value="RNaseH_sf"/>
</dbReference>
<dbReference type="PANTHER" id="PTHR46060">
    <property type="entry name" value="MARINER MOS1 TRANSPOSASE-LIKE PROTEIN"/>
    <property type="match status" value="1"/>
</dbReference>
<evidence type="ECO:0008006" key="3">
    <source>
        <dbReference type="Google" id="ProtNLM"/>
    </source>
</evidence>
<organism evidence="1 2">
    <name type="scientific">Periplaneta americana</name>
    <name type="common">American cockroach</name>
    <name type="synonym">Blatta americana</name>
    <dbReference type="NCBI Taxonomy" id="6978"/>
    <lineage>
        <taxon>Eukaryota</taxon>
        <taxon>Metazoa</taxon>
        <taxon>Ecdysozoa</taxon>
        <taxon>Arthropoda</taxon>
        <taxon>Hexapoda</taxon>
        <taxon>Insecta</taxon>
        <taxon>Pterygota</taxon>
        <taxon>Neoptera</taxon>
        <taxon>Polyneoptera</taxon>
        <taxon>Dictyoptera</taxon>
        <taxon>Blattodea</taxon>
        <taxon>Blattoidea</taxon>
        <taxon>Blattidae</taxon>
        <taxon>Blattinae</taxon>
        <taxon>Periplaneta</taxon>
    </lineage>
</organism>
<dbReference type="Proteomes" id="UP001148838">
    <property type="component" value="Unassembled WGS sequence"/>
</dbReference>
<reference evidence="1 2" key="1">
    <citation type="journal article" date="2022" name="Allergy">
        <title>Genome assembly and annotation of Periplaneta americana reveal a comprehensive cockroach allergen profile.</title>
        <authorList>
            <person name="Wang L."/>
            <person name="Xiong Q."/>
            <person name="Saelim N."/>
            <person name="Wang L."/>
            <person name="Nong W."/>
            <person name="Wan A.T."/>
            <person name="Shi M."/>
            <person name="Liu X."/>
            <person name="Cao Q."/>
            <person name="Hui J.H.L."/>
            <person name="Sookrung N."/>
            <person name="Leung T.F."/>
            <person name="Tungtrongchitr A."/>
            <person name="Tsui S.K.W."/>
        </authorList>
    </citation>
    <scope>NUCLEOTIDE SEQUENCE [LARGE SCALE GENOMIC DNA]</scope>
    <source>
        <strain evidence="1">PWHHKU_190912</strain>
    </source>
</reference>
<evidence type="ECO:0000313" key="2">
    <source>
        <dbReference type="Proteomes" id="UP001148838"/>
    </source>
</evidence>
<proteinExistence type="predicted"/>
<dbReference type="PANTHER" id="PTHR46060:SF1">
    <property type="entry name" value="MARINER MOS1 TRANSPOSASE-LIKE PROTEIN"/>
    <property type="match status" value="1"/>
</dbReference>
<dbReference type="Gene3D" id="3.30.420.10">
    <property type="entry name" value="Ribonuclease H-like superfamily/Ribonuclease H"/>
    <property type="match status" value="1"/>
</dbReference>
<protein>
    <recommendedName>
        <fullName evidence="3">Mariner Mos1 transposase</fullName>
    </recommendedName>
</protein>
<dbReference type="EMBL" id="JAJSOF020000011">
    <property type="protein sequence ID" value="KAJ4444900.1"/>
    <property type="molecule type" value="Genomic_DNA"/>
</dbReference>
<dbReference type="Pfam" id="PF01359">
    <property type="entry name" value="Transposase_1"/>
    <property type="match status" value="1"/>
</dbReference>